<keyword evidence="3" id="KW-1185">Reference proteome</keyword>
<protein>
    <submittedName>
        <fullName evidence="2">Uncharacterized protein</fullName>
    </submittedName>
</protein>
<dbReference type="Proteomes" id="UP001497644">
    <property type="component" value="Chromosome 4"/>
</dbReference>
<reference evidence="2" key="1">
    <citation type="submission" date="2024-04" db="EMBL/GenBank/DDBJ databases">
        <authorList>
            <consortium name="Molecular Ecology Group"/>
        </authorList>
    </citation>
    <scope>NUCLEOTIDE SEQUENCE</scope>
</reference>
<gene>
    <name evidence="2" type="ORF">LPLAT_LOCUS8811</name>
</gene>
<organism evidence="2 3">
    <name type="scientific">Lasius platythorax</name>
    <dbReference type="NCBI Taxonomy" id="488582"/>
    <lineage>
        <taxon>Eukaryota</taxon>
        <taxon>Metazoa</taxon>
        <taxon>Ecdysozoa</taxon>
        <taxon>Arthropoda</taxon>
        <taxon>Hexapoda</taxon>
        <taxon>Insecta</taxon>
        <taxon>Pterygota</taxon>
        <taxon>Neoptera</taxon>
        <taxon>Endopterygota</taxon>
        <taxon>Hymenoptera</taxon>
        <taxon>Apocrita</taxon>
        <taxon>Aculeata</taxon>
        <taxon>Formicoidea</taxon>
        <taxon>Formicidae</taxon>
        <taxon>Formicinae</taxon>
        <taxon>Lasius</taxon>
        <taxon>Lasius</taxon>
    </lineage>
</organism>
<accession>A0AAV2NSW9</accession>
<evidence type="ECO:0000313" key="2">
    <source>
        <dbReference type="EMBL" id="CAL1682983.1"/>
    </source>
</evidence>
<proteinExistence type="predicted"/>
<sequence>MRVASLRARAVEERKKRKESHGGGRELRLFAPVIVVAAVWRCRDDVGGTGGKGGSDAYHRGWEAVEHRPKAGRMRHVTMPDGVGHPTNVKLVGTPKVSAIFPSR</sequence>
<evidence type="ECO:0000256" key="1">
    <source>
        <dbReference type="SAM" id="MobiDB-lite"/>
    </source>
</evidence>
<name>A0AAV2NSW9_9HYME</name>
<evidence type="ECO:0000313" key="3">
    <source>
        <dbReference type="Proteomes" id="UP001497644"/>
    </source>
</evidence>
<dbReference type="AlphaFoldDB" id="A0AAV2NSW9"/>
<dbReference type="EMBL" id="OZ034827">
    <property type="protein sequence ID" value="CAL1682983.1"/>
    <property type="molecule type" value="Genomic_DNA"/>
</dbReference>
<feature type="region of interest" description="Disordered" evidence="1">
    <location>
        <begin position="1"/>
        <end position="23"/>
    </location>
</feature>
<feature type="compositionally biased region" description="Basic and acidic residues" evidence="1">
    <location>
        <begin position="9"/>
        <end position="23"/>
    </location>
</feature>